<keyword evidence="2" id="KW-0472">Membrane</keyword>
<organism evidence="3 4">
    <name type="scientific">Akkermansia muciniphila</name>
    <dbReference type="NCBI Taxonomy" id="239935"/>
    <lineage>
        <taxon>Bacteria</taxon>
        <taxon>Pseudomonadati</taxon>
        <taxon>Verrucomicrobiota</taxon>
        <taxon>Verrucomicrobiia</taxon>
        <taxon>Verrucomicrobiales</taxon>
        <taxon>Akkermansiaceae</taxon>
        <taxon>Akkermansia</taxon>
    </lineage>
</organism>
<evidence type="ECO:0000313" key="3">
    <source>
        <dbReference type="EMBL" id="PNC17103.1"/>
    </source>
</evidence>
<evidence type="ECO:0000313" key="4">
    <source>
        <dbReference type="Proteomes" id="UP000236000"/>
    </source>
</evidence>
<comment type="caution">
    <text evidence="3">The sequence shown here is derived from an EMBL/GenBank/DDBJ whole genome shotgun (WGS) entry which is preliminary data.</text>
</comment>
<feature type="region of interest" description="Disordered" evidence="1">
    <location>
        <begin position="304"/>
        <end position="340"/>
    </location>
</feature>
<proteinExistence type="predicted"/>
<reference evidence="3 4" key="1">
    <citation type="journal article" date="2017" name="BMC Genomics">
        <title>Genome sequencing of 39 Akkermansia muciniphila isolates reveals its population structure, genomic and functional diverisity, and global distribution in mammalian gut microbiotas.</title>
        <authorList>
            <person name="Guo X."/>
            <person name="Li S."/>
            <person name="Zhang J."/>
            <person name="Wu F."/>
            <person name="Li X."/>
            <person name="Wu D."/>
            <person name="Zhang M."/>
            <person name="Ou Z."/>
            <person name="Jie Z."/>
            <person name="Yan Q."/>
            <person name="Li P."/>
            <person name="Yi J."/>
            <person name="Peng Y."/>
        </authorList>
    </citation>
    <scope>NUCLEOTIDE SEQUENCE [LARGE SCALE GENOMIC DNA]</scope>
    <source>
        <strain evidence="3 4">GP24</strain>
    </source>
</reference>
<feature type="transmembrane region" description="Helical" evidence="2">
    <location>
        <begin position="41"/>
        <end position="60"/>
    </location>
</feature>
<name>A0A2N8HB81_9BACT</name>
<keyword evidence="2" id="KW-0812">Transmembrane</keyword>
<feature type="compositionally biased region" description="Basic and acidic residues" evidence="1">
    <location>
        <begin position="383"/>
        <end position="393"/>
    </location>
</feature>
<dbReference type="Proteomes" id="UP000236000">
    <property type="component" value="Unassembled WGS sequence"/>
</dbReference>
<keyword evidence="2" id="KW-1133">Transmembrane helix</keyword>
<accession>A0A2N8HB81</accession>
<feature type="transmembrane region" description="Helical" evidence="2">
    <location>
        <begin position="7"/>
        <end position="29"/>
    </location>
</feature>
<dbReference type="AlphaFoldDB" id="A0A2N8HB81"/>
<feature type="transmembrane region" description="Helical" evidence="2">
    <location>
        <begin position="114"/>
        <end position="135"/>
    </location>
</feature>
<evidence type="ECO:0000256" key="1">
    <source>
        <dbReference type="SAM" id="MobiDB-lite"/>
    </source>
</evidence>
<gene>
    <name evidence="3" type="ORF">CXU22_10740</name>
</gene>
<evidence type="ECO:0000256" key="2">
    <source>
        <dbReference type="SAM" id="Phobius"/>
    </source>
</evidence>
<feature type="compositionally biased region" description="Gly residues" evidence="1">
    <location>
        <begin position="319"/>
        <end position="335"/>
    </location>
</feature>
<dbReference type="EMBL" id="PJKA01000013">
    <property type="protein sequence ID" value="PNC17103.1"/>
    <property type="molecule type" value="Genomic_DNA"/>
</dbReference>
<feature type="region of interest" description="Disordered" evidence="1">
    <location>
        <begin position="367"/>
        <end position="423"/>
    </location>
</feature>
<protein>
    <submittedName>
        <fullName evidence="3">Uncharacterized protein</fullName>
    </submittedName>
</protein>
<sequence length="423" mass="45092">MQWLLNAVIAVECLCIPFFAAGAVVGMVWYGGRRLGVDWGLLAGVSLSAAVLFLAAWGWMRLRGRFFSRRDAAAFLDEQMGLHAALSAGEEWGESVEDVGEDVRKNCVLRVRSVWCLGWLAGGAALMACGALLPLPVQQVAQQLPDLPPVLAQVEEALDRMAEMESVDGKSLEPFREQLEELKQMSRNEMYSHAGLEAADALKGKTAAAVAGLSNQMYQADSALSLLDSRNGASSPEAMQSLQEALKGMEPLALQPGGIMSRQLQDLKGSLPSRQIDPETARRLKEQLERAAQQLRSMCGQCGMSLMASPDENSVVKSGQGGGDGTEPGSGGVSRGRGDAPLAFGMEEREQLDTVSRRAVNEDLSRAALGEAAGVETAAPSPEGEREGLEHGGRGTRPARGGDAVWSDDLTPQEQSALKGIFK</sequence>